<dbReference type="SUPFAM" id="SSF55920">
    <property type="entry name" value="Creatinase/aminopeptidase"/>
    <property type="match status" value="1"/>
</dbReference>
<evidence type="ECO:0000256" key="6">
    <source>
        <dbReference type="HAMAP-Rule" id="MF_01974"/>
    </source>
</evidence>
<dbReference type="PRINTS" id="PR00599">
    <property type="entry name" value="MAPEPTIDASE"/>
</dbReference>
<dbReference type="InterPro" id="IPR036005">
    <property type="entry name" value="Creatinase/aminopeptidase-like"/>
</dbReference>
<dbReference type="NCBIfam" id="TIGR00500">
    <property type="entry name" value="met_pdase_I"/>
    <property type="match status" value="1"/>
</dbReference>
<dbReference type="PANTHER" id="PTHR43330:SF27">
    <property type="entry name" value="METHIONINE AMINOPEPTIDASE"/>
    <property type="match status" value="1"/>
</dbReference>
<evidence type="ECO:0000256" key="3">
    <source>
        <dbReference type="ARBA" id="ARBA00022670"/>
    </source>
</evidence>
<dbReference type="STRING" id="1220578.FPE01S_03_02980"/>
<evidence type="ECO:0000256" key="2">
    <source>
        <dbReference type="ARBA" id="ARBA00022438"/>
    </source>
</evidence>
<dbReference type="EMBL" id="BBWV01000003">
    <property type="protein sequence ID" value="GAO44260.1"/>
    <property type="molecule type" value="Genomic_DNA"/>
</dbReference>
<dbReference type="RefSeq" id="WP_046370212.1">
    <property type="nucleotide sequence ID" value="NZ_BBWV01000003.1"/>
</dbReference>
<feature type="binding site" evidence="6">
    <location>
        <position position="169"/>
    </location>
    <ligand>
        <name>a divalent metal cation</name>
        <dbReference type="ChEBI" id="CHEBI:60240"/>
        <label>2</label>
        <note>catalytic</note>
    </ligand>
</feature>
<keyword evidence="5 6" id="KW-0378">Hydrolase</keyword>
<dbReference type="GO" id="GO:0004239">
    <property type="term" value="F:initiator methionyl aminopeptidase activity"/>
    <property type="evidence" value="ECO:0007669"/>
    <property type="project" value="UniProtKB-UniRule"/>
</dbReference>
<feature type="binding site" evidence="6">
    <location>
        <position position="176"/>
    </location>
    <ligand>
        <name>substrate</name>
    </ligand>
</feature>
<dbReference type="HAMAP" id="MF_01974">
    <property type="entry name" value="MetAP_1"/>
    <property type="match status" value="1"/>
</dbReference>
<keyword evidence="2 6" id="KW-0031">Aminopeptidase</keyword>
<comment type="subunit">
    <text evidence="6">Monomer.</text>
</comment>
<dbReference type="GO" id="GO:0005829">
    <property type="term" value="C:cytosol"/>
    <property type="evidence" value="ECO:0007669"/>
    <property type="project" value="TreeGrafter"/>
</dbReference>
<comment type="similarity">
    <text evidence="6">Belongs to the peptidase M24A family. Methionine aminopeptidase type 1 subfamily.</text>
</comment>
<keyword evidence="3 6" id="KW-0645">Protease</keyword>
<dbReference type="GO" id="GO:0006508">
    <property type="term" value="P:proteolysis"/>
    <property type="evidence" value="ECO:0007669"/>
    <property type="project" value="UniProtKB-KW"/>
</dbReference>
<dbReference type="CDD" id="cd01086">
    <property type="entry name" value="MetAP1"/>
    <property type="match status" value="1"/>
</dbReference>
<feature type="binding site" evidence="6">
    <location>
        <position position="105"/>
    </location>
    <ligand>
        <name>a divalent metal cation</name>
        <dbReference type="ChEBI" id="CHEBI:60240"/>
        <label>2</label>
        <note>catalytic</note>
    </ligand>
</feature>
<feature type="binding site" evidence="6">
    <location>
        <position position="233"/>
    </location>
    <ligand>
        <name>a divalent metal cation</name>
        <dbReference type="ChEBI" id="CHEBI:60240"/>
        <label>1</label>
    </ligand>
</feature>
<protein>
    <recommendedName>
        <fullName evidence="6 7">Methionine aminopeptidase</fullName>
        <shortName evidence="6">MAP</shortName>
        <shortName evidence="6">MetAP</shortName>
        <ecNumber evidence="6 7">3.4.11.18</ecNumber>
    </recommendedName>
    <alternativeName>
        <fullName evidence="6">Peptidase M</fullName>
    </alternativeName>
</protein>
<dbReference type="InterPro" id="IPR002467">
    <property type="entry name" value="Pept_M24A_MAP1"/>
</dbReference>
<dbReference type="OrthoDB" id="9802055at2"/>
<dbReference type="InterPro" id="IPR001714">
    <property type="entry name" value="Pept_M24_MAP"/>
</dbReference>
<organism evidence="9 10">
    <name type="scientific">Flavihumibacter petaseus NBRC 106054</name>
    <dbReference type="NCBI Taxonomy" id="1220578"/>
    <lineage>
        <taxon>Bacteria</taxon>
        <taxon>Pseudomonadati</taxon>
        <taxon>Bacteroidota</taxon>
        <taxon>Chitinophagia</taxon>
        <taxon>Chitinophagales</taxon>
        <taxon>Chitinophagaceae</taxon>
        <taxon>Flavihumibacter</taxon>
    </lineage>
</organism>
<dbReference type="Proteomes" id="UP000033121">
    <property type="component" value="Unassembled WGS sequence"/>
</dbReference>
<keyword evidence="4 6" id="KW-0479">Metal-binding</keyword>
<evidence type="ECO:0000256" key="1">
    <source>
        <dbReference type="ARBA" id="ARBA00002521"/>
    </source>
</evidence>
<proteinExistence type="inferred from homology"/>
<evidence type="ECO:0000259" key="8">
    <source>
        <dbReference type="Pfam" id="PF00557"/>
    </source>
</evidence>
<evidence type="ECO:0000256" key="4">
    <source>
        <dbReference type="ARBA" id="ARBA00022723"/>
    </source>
</evidence>
<feature type="binding site" evidence="6">
    <location>
        <position position="233"/>
    </location>
    <ligand>
        <name>a divalent metal cation</name>
        <dbReference type="ChEBI" id="CHEBI:60240"/>
        <label>2</label>
        <note>catalytic</note>
    </ligand>
</feature>
<dbReference type="Gene3D" id="3.90.230.10">
    <property type="entry name" value="Creatinase/methionine aminopeptidase superfamily"/>
    <property type="match status" value="1"/>
</dbReference>
<keyword evidence="10" id="KW-1185">Reference proteome</keyword>
<accession>A0A0E9N4H0</accession>
<comment type="cofactor">
    <cofactor evidence="6">
        <name>Co(2+)</name>
        <dbReference type="ChEBI" id="CHEBI:48828"/>
    </cofactor>
    <cofactor evidence="6">
        <name>Zn(2+)</name>
        <dbReference type="ChEBI" id="CHEBI:29105"/>
    </cofactor>
    <cofactor evidence="6">
        <name>Mn(2+)</name>
        <dbReference type="ChEBI" id="CHEBI:29035"/>
    </cofactor>
    <cofactor evidence="6">
        <name>Fe(2+)</name>
        <dbReference type="ChEBI" id="CHEBI:29033"/>
    </cofactor>
    <text evidence="6">Binds 2 divalent metal cations per subunit. Has a high-affinity and a low affinity metal-binding site. The true nature of the physiological cofactor is under debate. The enzyme is active with cobalt, zinc, manganese or divalent iron ions. Most likely, methionine aminopeptidases function as mononuclear Fe(2+)-metalloproteases under physiological conditions, and the catalytically relevant metal-binding site has been assigned to the histidine-containing high-affinity site.</text>
</comment>
<reference evidence="9 10" key="1">
    <citation type="submission" date="2015-04" db="EMBL/GenBank/DDBJ databases">
        <title>Whole genome shotgun sequence of Flavihumibacter petaseus NBRC 106054.</title>
        <authorList>
            <person name="Miyazawa S."/>
            <person name="Hosoyama A."/>
            <person name="Hashimoto M."/>
            <person name="Noguchi M."/>
            <person name="Tsuchikane K."/>
            <person name="Ohji S."/>
            <person name="Yamazoe A."/>
            <person name="Ichikawa N."/>
            <person name="Kimura A."/>
            <person name="Fujita N."/>
        </authorList>
    </citation>
    <scope>NUCLEOTIDE SEQUENCE [LARGE SCALE GENOMIC DNA]</scope>
    <source>
        <strain evidence="9 10">NBRC 106054</strain>
    </source>
</reference>
<dbReference type="Pfam" id="PF00557">
    <property type="entry name" value="Peptidase_M24"/>
    <property type="match status" value="1"/>
</dbReference>
<dbReference type="EC" id="3.4.11.18" evidence="6 7"/>
<comment type="catalytic activity">
    <reaction evidence="6 7">
        <text>Release of N-terminal amino acids, preferentially methionine, from peptides and arylamides.</text>
        <dbReference type="EC" id="3.4.11.18"/>
    </reaction>
</comment>
<feature type="domain" description="Peptidase M24" evidence="8">
    <location>
        <begin position="11"/>
        <end position="239"/>
    </location>
</feature>
<dbReference type="AlphaFoldDB" id="A0A0E9N4H0"/>
<evidence type="ECO:0000256" key="5">
    <source>
        <dbReference type="ARBA" id="ARBA00022801"/>
    </source>
</evidence>
<comment type="caution">
    <text evidence="9">The sequence shown here is derived from an EMBL/GenBank/DDBJ whole genome shotgun (WGS) entry which is preliminary data.</text>
</comment>
<evidence type="ECO:0000256" key="7">
    <source>
        <dbReference type="RuleBase" id="RU003653"/>
    </source>
</evidence>
<sequence length="266" mass="29136">MIHYKTTAEVELMRESALLVSKTLAAVAAILKPGISTLEVDAFAEKFMVERGATPSFKNYKGYPFTCCISVNDAVVHGFPTDQPLKDGDIVSVDVGVYKNGFHGDSAYTFAIGNISPEVQQLLRVTKESLRLGIEKAVAGNRVGDVSFAVQDYAERKHKYGVVRELVGHGLGRRLHEDPQVPNYGKRGSGPKLNDGLVIAIEPMINMGVKEVFYDDDGWTVKTKDGKPAAHYEHTICVRRGKADVLSSFEEIEAAEKANPALFDAY</sequence>
<dbReference type="GO" id="GO:0046872">
    <property type="term" value="F:metal ion binding"/>
    <property type="evidence" value="ECO:0007669"/>
    <property type="project" value="UniProtKB-UniRule"/>
</dbReference>
<dbReference type="InterPro" id="IPR000994">
    <property type="entry name" value="Pept_M24"/>
</dbReference>
<evidence type="ECO:0000313" key="10">
    <source>
        <dbReference type="Proteomes" id="UP000033121"/>
    </source>
</evidence>
<dbReference type="PANTHER" id="PTHR43330">
    <property type="entry name" value="METHIONINE AMINOPEPTIDASE"/>
    <property type="match status" value="1"/>
</dbReference>
<feature type="binding site" evidence="6">
    <location>
        <position position="77"/>
    </location>
    <ligand>
        <name>substrate</name>
    </ligand>
</feature>
<feature type="binding site" evidence="6">
    <location>
        <position position="105"/>
    </location>
    <ligand>
        <name>a divalent metal cation</name>
        <dbReference type="ChEBI" id="CHEBI:60240"/>
        <label>1</label>
    </ligand>
</feature>
<evidence type="ECO:0000313" key="9">
    <source>
        <dbReference type="EMBL" id="GAO44260.1"/>
    </source>
</evidence>
<name>A0A0E9N4H0_9BACT</name>
<gene>
    <name evidence="6 9" type="primary">map</name>
    <name evidence="9" type="ORF">FPE01S_03_02980</name>
</gene>
<feature type="binding site" evidence="6">
    <location>
        <position position="94"/>
    </location>
    <ligand>
        <name>a divalent metal cation</name>
        <dbReference type="ChEBI" id="CHEBI:60240"/>
        <label>1</label>
    </ligand>
</feature>
<feature type="binding site" evidence="6">
    <location>
        <position position="202"/>
    </location>
    <ligand>
        <name>a divalent metal cation</name>
        <dbReference type="ChEBI" id="CHEBI:60240"/>
        <label>2</label>
        <note>catalytic</note>
    </ligand>
</feature>
<comment type="function">
    <text evidence="1 6">Removes the N-terminal methionine from nascent proteins. The N-terminal methionine is often cleaved when the second residue in the primary sequence is small and uncharged (Met-Ala-, Cys, Gly, Pro, Ser, Thr, or Val). Requires deformylation of the N(alpha)-formylated initiator methionine before it can be hydrolyzed.</text>
</comment>
<dbReference type="GO" id="GO:0070006">
    <property type="term" value="F:metalloaminopeptidase activity"/>
    <property type="evidence" value="ECO:0007669"/>
    <property type="project" value="UniProtKB-UniRule"/>
</dbReference>